<dbReference type="Proteomes" id="UP001530400">
    <property type="component" value="Unassembled WGS sequence"/>
</dbReference>
<reference evidence="7 8" key="1">
    <citation type="submission" date="2024-10" db="EMBL/GenBank/DDBJ databases">
        <title>Updated reference genomes for cyclostephanoid diatoms.</title>
        <authorList>
            <person name="Roberts W.R."/>
            <person name="Alverson A.J."/>
        </authorList>
    </citation>
    <scope>NUCLEOTIDE SEQUENCE [LARGE SCALE GENOMIC DNA]</scope>
    <source>
        <strain evidence="7 8">AJA010-31</strain>
    </source>
</reference>
<gene>
    <name evidence="7" type="ORF">ACHAWO_006871</name>
</gene>
<dbReference type="InterPro" id="IPR041602">
    <property type="entry name" value="Quercetinase_C"/>
</dbReference>
<feature type="binding site" evidence="2">
    <location>
        <position position="81"/>
    </location>
    <ligand>
        <name>Fe cation</name>
        <dbReference type="ChEBI" id="CHEBI:24875"/>
    </ligand>
</feature>
<comment type="caution">
    <text evidence="7">The sequence shown here is derived from an EMBL/GenBank/DDBJ whole genome shotgun (WGS) entry which is preliminary data.</text>
</comment>
<dbReference type="InterPro" id="IPR003829">
    <property type="entry name" value="Pirin_N_dom"/>
</dbReference>
<dbReference type="PANTHER" id="PTHR43212:SF3">
    <property type="entry name" value="QUERCETIN 2,3-DIOXYGENASE"/>
    <property type="match status" value="1"/>
</dbReference>
<dbReference type="InterPro" id="IPR012093">
    <property type="entry name" value="Pirin"/>
</dbReference>
<dbReference type="PIRSF" id="PIRSF006232">
    <property type="entry name" value="Pirin"/>
    <property type="match status" value="1"/>
</dbReference>
<proteinExistence type="inferred from homology"/>
<comment type="similarity">
    <text evidence="1 3">Belongs to the pirin family.</text>
</comment>
<keyword evidence="2" id="KW-0479">Metal-binding</keyword>
<feature type="domain" description="Quercetin 2,3-dioxygenase C-terminal cupin" evidence="6">
    <location>
        <begin position="185"/>
        <end position="272"/>
    </location>
</feature>
<protein>
    <recommendedName>
        <fullName evidence="9">Pirin</fullName>
    </recommendedName>
</protein>
<dbReference type="PANTHER" id="PTHR43212">
    <property type="entry name" value="QUERCETIN 2,3-DIOXYGENASE"/>
    <property type="match status" value="1"/>
</dbReference>
<evidence type="ECO:0000256" key="4">
    <source>
        <dbReference type="SAM" id="MobiDB-lite"/>
    </source>
</evidence>
<dbReference type="EMBL" id="JALLPJ020000839">
    <property type="protein sequence ID" value="KAL3781554.1"/>
    <property type="molecule type" value="Genomic_DNA"/>
</dbReference>
<dbReference type="Pfam" id="PF02678">
    <property type="entry name" value="Pirin"/>
    <property type="match status" value="1"/>
</dbReference>
<evidence type="ECO:0000256" key="2">
    <source>
        <dbReference type="PIRSR" id="PIRSR006232-1"/>
    </source>
</evidence>
<dbReference type="Pfam" id="PF17954">
    <property type="entry name" value="Pirin_C_2"/>
    <property type="match status" value="1"/>
</dbReference>
<feature type="binding site" evidence="2">
    <location>
        <position position="127"/>
    </location>
    <ligand>
        <name>Fe cation</name>
        <dbReference type="ChEBI" id="CHEBI:24875"/>
    </ligand>
</feature>
<dbReference type="CDD" id="cd02910">
    <property type="entry name" value="cupin_Yhhw_N"/>
    <property type="match status" value="1"/>
</dbReference>
<dbReference type="Gene3D" id="2.60.120.10">
    <property type="entry name" value="Jelly Rolls"/>
    <property type="match status" value="2"/>
</dbReference>
<comment type="cofactor">
    <cofactor evidence="2">
        <name>Fe cation</name>
        <dbReference type="ChEBI" id="CHEBI:24875"/>
    </cofactor>
    <text evidence="2">Binds 1 Fe cation per subunit.</text>
</comment>
<organism evidence="7 8">
    <name type="scientific">Cyclotella atomus</name>
    <dbReference type="NCBI Taxonomy" id="382360"/>
    <lineage>
        <taxon>Eukaryota</taxon>
        <taxon>Sar</taxon>
        <taxon>Stramenopiles</taxon>
        <taxon>Ochrophyta</taxon>
        <taxon>Bacillariophyta</taxon>
        <taxon>Coscinodiscophyceae</taxon>
        <taxon>Thalassiosirophycidae</taxon>
        <taxon>Stephanodiscales</taxon>
        <taxon>Stephanodiscaceae</taxon>
        <taxon>Cyclotella</taxon>
    </lineage>
</organism>
<dbReference type="InterPro" id="IPR014710">
    <property type="entry name" value="RmlC-like_jellyroll"/>
</dbReference>
<keyword evidence="2" id="KW-0408">Iron</keyword>
<evidence type="ECO:0000259" key="6">
    <source>
        <dbReference type="Pfam" id="PF17954"/>
    </source>
</evidence>
<keyword evidence="8" id="KW-1185">Reference proteome</keyword>
<evidence type="ECO:0000313" key="7">
    <source>
        <dbReference type="EMBL" id="KAL3781554.1"/>
    </source>
</evidence>
<dbReference type="InterPro" id="IPR011051">
    <property type="entry name" value="RmlC_Cupin_sf"/>
</dbReference>
<name>A0ABD3P059_9STRA</name>
<evidence type="ECO:0000256" key="3">
    <source>
        <dbReference type="RuleBase" id="RU003457"/>
    </source>
</evidence>
<feature type="binding site" evidence="2">
    <location>
        <position position="125"/>
    </location>
    <ligand>
        <name>Fe cation</name>
        <dbReference type="ChEBI" id="CHEBI:24875"/>
    </ligand>
</feature>
<evidence type="ECO:0000313" key="8">
    <source>
        <dbReference type="Proteomes" id="UP001530400"/>
    </source>
</evidence>
<evidence type="ECO:0000259" key="5">
    <source>
        <dbReference type="Pfam" id="PF02678"/>
    </source>
</evidence>
<sequence>MLNLKHIPSTKLFTSEPNPSWFGNPPNTPQSPHWDARSSNWLKSRFHFSFAEYSNPRNSNFGVLRVMNDDFVQPSRGFGTHGHADMEIVTYVVEGWLTHKDSMGTEESLGPGSVQFMTAGSGIRHSEYNDSDERGLRFIQSWIVPRKRGLKPNYGSFDPIGSGSCSVRNEWRHLVSDVQNVSVKTPVEIEQDANLYVAEMDAGQSLSFEVSKNRMAYILCVDGSVKVTSGSSEVGLGRHDGCEVTPDNVSNGAELLFRTGDDMPAHVLMFEMEYTGGIAGRTDF</sequence>
<dbReference type="AlphaFoldDB" id="A0ABD3P059"/>
<accession>A0ABD3P059</accession>
<evidence type="ECO:0000256" key="1">
    <source>
        <dbReference type="ARBA" id="ARBA00008416"/>
    </source>
</evidence>
<feature type="domain" description="Pirin N-terminal" evidence="5">
    <location>
        <begin position="39"/>
        <end position="143"/>
    </location>
</feature>
<feature type="region of interest" description="Disordered" evidence="4">
    <location>
        <begin position="16"/>
        <end position="35"/>
    </location>
</feature>
<evidence type="ECO:0008006" key="9">
    <source>
        <dbReference type="Google" id="ProtNLM"/>
    </source>
</evidence>
<dbReference type="SUPFAM" id="SSF51182">
    <property type="entry name" value="RmlC-like cupins"/>
    <property type="match status" value="1"/>
</dbReference>
<feature type="binding site" evidence="2">
    <location>
        <position position="83"/>
    </location>
    <ligand>
        <name>Fe cation</name>
        <dbReference type="ChEBI" id="CHEBI:24875"/>
    </ligand>
</feature>